<organism evidence="1 2">
    <name type="scientific">Streptoalloteichus tenebrarius (strain ATCC 17920 / DSM 40477 / JCM 4838 / CBS 697.72 / NBRC 16177 / NCIMB 11028 / NRRL B-12390 / A12253. 1 / ISP 5477)</name>
    <name type="common">Streptomyces tenebrarius</name>
    <dbReference type="NCBI Taxonomy" id="1933"/>
    <lineage>
        <taxon>Bacteria</taxon>
        <taxon>Bacillati</taxon>
        <taxon>Actinomycetota</taxon>
        <taxon>Actinomycetes</taxon>
        <taxon>Pseudonocardiales</taxon>
        <taxon>Pseudonocardiaceae</taxon>
        <taxon>Streptoalloteichus</taxon>
    </lineage>
</organism>
<evidence type="ECO:0000313" key="1">
    <source>
        <dbReference type="EMBL" id="MCP2261091.1"/>
    </source>
</evidence>
<gene>
    <name evidence="1" type="ORF">LX15_004811</name>
</gene>
<dbReference type="RefSeq" id="WP_253671929.1">
    <property type="nucleotide sequence ID" value="NZ_JAMTCP010000035.1"/>
</dbReference>
<reference evidence="1 2" key="1">
    <citation type="submission" date="2022-06" db="EMBL/GenBank/DDBJ databases">
        <title>Genomic Encyclopedia of Archaeal and Bacterial Type Strains, Phase II (KMG-II): from individual species to whole genera.</title>
        <authorList>
            <person name="Goeker M."/>
        </authorList>
    </citation>
    <scope>NUCLEOTIDE SEQUENCE [LARGE SCALE GENOMIC DNA]</scope>
    <source>
        <strain evidence="1 2">DSM 40477</strain>
    </source>
</reference>
<evidence type="ECO:0000313" key="2">
    <source>
        <dbReference type="Proteomes" id="UP001205311"/>
    </source>
</evidence>
<comment type="caution">
    <text evidence="1">The sequence shown here is derived from an EMBL/GenBank/DDBJ whole genome shotgun (WGS) entry which is preliminary data.</text>
</comment>
<name>A0ABT1I034_STRSD</name>
<accession>A0ABT1I034</accession>
<dbReference type="Proteomes" id="UP001205311">
    <property type="component" value="Unassembled WGS sequence"/>
</dbReference>
<proteinExistence type="predicted"/>
<keyword evidence="2" id="KW-1185">Reference proteome</keyword>
<dbReference type="EMBL" id="JAMTCP010000035">
    <property type="protein sequence ID" value="MCP2261091.1"/>
    <property type="molecule type" value="Genomic_DNA"/>
</dbReference>
<protein>
    <submittedName>
        <fullName evidence="1">Uncharacterized protein</fullName>
    </submittedName>
</protein>
<sequence length="259" mass="28394">MGQINQPATLLDRIRRLEQELAEVRKKVGLSSAVVSRGGLTIKDNGHLRVLDSAGVERFFIGAGSPNLPNGDSQPLFIVRDGSGRRRLAVYDPVTADGYEPVFWVWDHIGHVAFTTDRNGGVAEPWTAVPLYPQFEMGHSSHHVGYTMLPVSALTTGPVVWEGWIGKVSHPRLQILGYWGRATGTSPVSVTYEVRVGHDQTVVGSWVSTGIETALYGPWDISPWLSHTNIPVRLSIRATSGDATDMVAVQVLSCWMRQT</sequence>